<evidence type="ECO:0000313" key="10">
    <source>
        <dbReference type="Proteomes" id="UP000570361"/>
    </source>
</evidence>
<evidence type="ECO:0000256" key="2">
    <source>
        <dbReference type="ARBA" id="ARBA00022448"/>
    </source>
</evidence>
<evidence type="ECO:0000256" key="5">
    <source>
        <dbReference type="ARBA" id="ARBA00023004"/>
    </source>
</evidence>
<dbReference type="InterPro" id="IPR001486">
    <property type="entry name" value="Hemoglobin_trunc"/>
</dbReference>
<dbReference type="EMBL" id="JACHXK010000006">
    <property type="protein sequence ID" value="MBB3110953.1"/>
    <property type="molecule type" value="Genomic_DNA"/>
</dbReference>
<gene>
    <name evidence="9" type="ORF">FHS18_003021</name>
</gene>
<comment type="cofactor">
    <cofactor evidence="7">
        <name>heme</name>
        <dbReference type="ChEBI" id="CHEBI:30413"/>
    </cofactor>
    <text evidence="7">Binds 1 heme group per subunit.</text>
</comment>
<accession>A0A7W5FNA1</accession>
<evidence type="ECO:0000256" key="7">
    <source>
        <dbReference type="PIRSR" id="PIRSR002030-1"/>
    </source>
</evidence>
<reference evidence="9 10" key="1">
    <citation type="submission" date="2020-08" db="EMBL/GenBank/DDBJ databases">
        <title>Genomic Encyclopedia of Type Strains, Phase III (KMG-III): the genomes of soil and plant-associated and newly described type strains.</title>
        <authorList>
            <person name="Whitman W."/>
        </authorList>
    </citation>
    <scope>NUCLEOTIDE SEQUENCE [LARGE SCALE GENOMIC DNA]</scope>
    <source>
        <strain evidence="9 10">CECT 5862</strain>
    </source>
</reference>
<comment type="caution">
    <text evidence="9">The sequence shown here is derived from an EMBL/GenBank/DDBJ whole genome shotgun (WGS) entry which is preliminary data.</text>
</comment>
<dbReference type="GO" id="GO:0046872">
    <property type="term" value="F:metal ion binding"/>
    <property type="evidence" value="ECO:0007669"/>
    <property type="project" value="UniProtKB-UniRule"/>
</dbReference>
<evidence type="ECO:0000256" key="6">
    <source>
        <dbReference type="PIRNR" id="PIRNR002030"/>
    </source>
</evidence>
<keyword evidence="10" id="KW-1185">Reference proteome</keyword>
<dbReference type="InterPro" id="IPR016339">
    <property type="entry name" value="Hemoglobin_trunc_I"/>
</dbReference>
<keyword evidence="2 6" id="KW-0813">Transport</keyword>
<name>A0A7W5FNA1_9BACL</name>
<dbReference type="PIRSF" id="PIRSF002030">
    <property type="entry name" value="Globin_Protozoa/Cyanobacteria"/>
    <property type="match status" value="1"/>
</dbReference>
<protein>
    <recommendedName>
        <fullName evidence="6">Group 1 truncated hemoglobin</fullName>
    </recommendedName>
</protein>
<organism evidence="9 10">
    <name type="scientific">Paenibacillus phyllosphaerae</name>
    <dbReference type="NCBI Taxonomy" id="274593"/>
    <lineage>
        <taxon>Bacteria</taxon>
        <taxon>Bacillati</taxon>
        <taxon>Bacillota</taxon>
        <taxon>Bacilli</taxon>
        <taxon>Bacillales</taxon>
        <taxon>Paenibacillaceae</taxon>
        <taxon>Paenibacillus</taxon>
    </lineage>
</organism>
<dbReference type="SUPFAM" id="SSF46458">
    <property type="entry name" value="Globin-like"/>
    <property type="match status" value="1"/>
</dbReference>
<dbReference type="InterPro" id="IPR009050">
    <property type="entry name" value="Globin-like_sf"/>
</dbReference>
<dbReference type="Pfam" id="PF01152">
    <property type="entry name" value="Bac_globin"/>
    <property type="match status" value="1"/>
</dbReference>
<feature type="binding site" description="distal binding residue" evidence="8">
    <location>
        <position position="71"/>
    </location>
    <ligand>
        <name>heme</name>
        <dbReference type="ChEBI" id="CHEBI:30413"/>
    </ligand>
    <ligandPart>
        <name>Fe</name>
        <dbReference type="ChEBI" id="CHEBI:18248"/>
    </ligandPart>
</feature>
<sequence>MSNSLYEQLGGEQGMSRIVHDFYDRVIADNEVNHFFKNSDMDRQKQHMSHFLGAAFGSGEDYDARLLTGAHAKLQAGHGHFDKVVEHLKDTLQEHRIPQQALNQAVDQISGYRQHIVQH</sequence>
<comment type="similarity">
    <text evidence="1 6">Belongs to the truncated hemoglobin family. Group I subfamily.</text>
</comment>
<dbReference type="RefSeq" id="WP_183600856.1">
    <property type="nucleotide sequence ID" value="NZ_JACHXK010000006.1"/>
</dbReference>
<feature type="binding site" description="distal binding residue" evidence="8">
    <location>
        <position position="47"/>
    </location>
    <ligand>
        <name>heme</name>
        <dbReference type="ChEBI" id="CHEBI:30413"/>
    </ligand>
    <ligandPart>
        <name>Fe</name>
        <dbReference type="ChEBI" id="CHEBI:18248"/>
    </ligandPart>
</feature>
<dbReference type="GO" id="GO:0005344">
    <property type="term" value="F:oxygen carrier activity"/>
    <property type="evidence" value="ECO:0007669"/>
    <property type="project" value="UniProtKB-UniRule"/>
</dbReference>
<dbReference type="Gene3D" id="1.10.490.10">
    <property type="entry name" value="Globins"/>
    <property type="match status" value="1"/>
</dbReference>
<dbReference type="InterPro" id="IPR012292">
    <property type="entry name" value="Globin/Proto"/>
</dbReference>
<evidence type="ECO:0000256" key="4">
    <source>
        <dbReference type="ARBA" id="ARBA00022723"/>
    </source>
</evidence>
<dbReference type="GO" id="GO:0019825">
    <property type="term" value="F:oxygen binding"/>
    <property type="evidence" value="ECO:0007669"/>
    <property type="project" value="InterPro"/>
</dbReference>
<keyword evidence="4 6" id="KW-0479">Metal-binding</keyword>
<evidence type="ECO:0000256" key="1">
    <source>
        <dbReference type="ARBA" id="ARBA00009660"/>
    </source>
</evidence>
<dbReference type="GO" id="GO:0020037">
    <property type="term" value="F:heme binding"/>
    <property type="evidence" value="ECO:0007669"/>
    <property type="project" value="InterPro"/>
</dbReference>
<dbReference type="AlphaFoldDB" id="A0A7W5FNA1"/>
<proteinExistence type="inferred from homology"/>
<evidence type="ECO:0000256" key="8">
    <source>
        <dbReference type="PIRSR" id="PIRSR601486-1"/>
    </source>
</evidence>
<keyword evidence="6" id="KW-0561">Oxygen transport</keyword>
<feature type="binding site" description="proximal binding residue" evidence="7">
    <location>
        <position position="71"/>
    </location>
    <ligand>
        <name>heme</name>
        <dbReference type="ChEBI" id="CHEBI:30413"/>
    </ligand>
    <ligandPart>
        <name>Fe</name>
        <dbReference type="ChEBI" id="CHEBI:18248"/>
    </ligandPart>
</feature>
<keyword evidence="3 6" id="KW-0349">Heme</keyword>
<evidence type="ECO:0000313" key="9">
    <source>
        <dbReference type="EMBL" id="MBB3110953.1"/>
    </source>
</evidence>
<evidence type="ECO:0000256" key="3">
    <source>
        <dbReference type="ARBA" id="ARBA00022617"/>
    </source>
</evidence>
<dbReference type="CDD" id="cd00454">
    <property type="entry name" value="TrHb1_N"/>
    <property type="match status" value="1"/>
</dbReference>
<keyword evidence="5 6" id="KW-0408">Iron</keyword>
<dbReference type="Proteomes" id="UP000570361">
    <property type="component" value="Unassembled WGS sequence"/>
</dbReference>